<accession>A0A8K0GBS2</accession>
<evidence type="ECO:0000313" key="3">
    <source>
        <dbReference type="Proteomes" id="UP000801492"/>
    </source>
</evidence>
<reference evidence="2" key="1">
    <citation type="submission" date="2019-08" db="EMBL/GenBank/DDBJ databases">
        <title>The genome of the North American firefly Photinus pyralis.</title>
        <authorList>
            <consortium name="Photinus pyralis genome working group"/>
            <person name="Fallon T.R."/>
            <person name="Sander Lower S.E."/>
            <person name="Weng J.-K."/>
        </authorList>
    </citation>
    <scope>NUCLEOTIDE SEQUENCE</scope>
    <source>
        <strain evidence="2">TRF0915ILg1</strain>
        <tissue evidence="2">Whole body</tissue>
    </source>
</reference>
<proteinExistence type="predicted"/>
<gene>
    <name evidence="2" type="ORF">ILUMI_13054</name>
</gene>
<dbReference type="SUPFAM" id="SSF57756">
    <property type="entry name" value="Retrovirus zinc finger-like domains"/>
    <property type="match status" value="1"/>
</dbReference>
<feature type="domain" description="CCHC-type" evidence="1">
    <location>
        <begin position="332"/>
        <end position="348"/>
    </location>
</feature>
<dbReference type="AlphaFoldDB" id="A0A8K0GBS2"/>
<comment type="caution">
    <text evidence="2">The sequence shown here is derived from an EMBL/GenBank/DDBJ whole genome shotgun (WGS) entry which is preliminary data.</text>
</comment>
<dbReference type="SMART" id="SM00343">
    <property type="entry name" value="ZnF_C2HC"/>
    <property type="match status" value="2"/>
</dbReference>
<organism evidence="2 3">
    <name type="scientific">Ignelater luminosus</name>
    <name type="common">Cucubano</name>
    <name type="synonym">Pyrophorus luminosus</name>
    <dbReference type="NCBI Taxonomy" id="2038154"/>
    <lineage>
        <taxon>Eukaryota</taxon>
        <taxon>Metazoa</taxon>
        <taxon>Ecdysozoa</taxon>
        <taxon>Arthropoda</taxon>
        <taxon>Hexapoda</taxon>
        <taxon>Insecta</taxon>
        <taxon>Pterygota</taxon>
        <taxon>Neoptera</taxon>
        <taxon>Endopterygota</taxon>
        <taxon>Coleoptera</taxon>
        <taxon>Polyphaga</taxon>
        <taxon>Elateriformia</taxon>
        <taxon>Elateroidea</taxon>
        <taxon>Elateridae</taxon>
        <taxon>Agrypninae</taxon>
        <taxon>Pyrophorini</taxon>
        <taxon>Ignelater</taxon>
    </lineage>
</organism>
<feature type="domain" description="CCHC-type" evidence="1">
    <location>
        <begin position="312"/>
        <end position="328"/>
    </location>
</feature>
<keyword evidence="3" id="KW-1185">Reference proteome</keyword>
<evidence type="ECO:0000313" key="2">
    <source>
        <dbReference type="EMBL" id="KAF2893116.1"/>
    </source>
</evidence>
<evidence type="ECO:0000259" key="1">
    <source>
        <dbReference type="SMART" id="SM00343"/>
    </source>
</evidence>
<dbReference type="GO" id="GO:0003676">
    <property type="term" value="F:nucleic acid binding"/>
    <property type="evidence" value="ECO:0007669"/>
    <property type="project" value="InterPro"/>
</dbReference>
<dbReference type="InterPro" id="IPR036875">
    <property type="entry name" value="Znf_CCHC_sf"/>
</dbReference>
<dbReference type="GO" id="GO:0008270">
    <property type="term" value="F:zinc ion binding"/>
    <property type="evidence" value="ECO:0007669"/>
    <property type="project" value="InterPro"/>
</dbReference>
<name>A0A8K0GBS2_IGNLU</name>
<protein>
    <recommendedName>
        <fullName evidence="1">CCHC-type domain-containing protein</fullName>
    </recommendedName>
</protein>
<dbReference type="EMBL" id="VTPC01008244">
    <property type="protein sequence ID" value="KAF2893116.1"/>
    <property type="molecule type" value="Genomic_DNA"/>
</dbReference>
<dbReference type="InterPro" id="IPR001878">
    <property type="entry name" value="Znf_CCHC"/>
</dbReference>
<dbReference type="Gene3D" id="4.10.60.10">
    <property type="entry name" value="Zinc finger, CCHC-type"/>
    <property type="match status" value="1"/>
</dbReference>
<sequence length="411" mass="48171">MNNSETNIESCSQIGTNFTQVFLESDSQNTTSNMQLEKLNVEDDLCRSLCEKILLNIPFKSTESIPIKKRTECRKYTELIKDVSVQMIGIIKHVKEDLKTKEVEITQLKESNKNLNPKDNTTTNFINHNMNYAEAIKGQYKKPTNFNIKISKLNPKEEKNIKDMLKTEINPKHCNMNIINMKPIKTGDVIIECGNKKDLDKLKLAITTSTSLKCQEIKKRNPRLLLPRIDIDIKKDKLLDVVTENNEWLIEKCGGEEYFRNNFTEKFRFRKNENSENIVVEVNGKIRKILLENRINLIWQSIWDKDYLSIQQCYKCFGYGHTQHTCRETKHYCGKCGSTEHKFKECKSITSKCIVCIRRNSKLKGNNKLHIDHDVRSNNCPSKQNIKEIMLKNIDYGEYQKHFKIWTNKFR</sequence>
<dbReference type="Proteomes" id="UP000801492">
    <property type="component" value="Unassembled WGS sequence"/>
</dbReference>
<dbReference type="OrthoDB" id="6775559at2759"/>